<feature type="non-terminal residue" evidence="3">
    <location>
        <position position="1"/>
    </location>
</feature>
<evidence type="ECO:0000313" key="4">
    <source>
        <dbReference type="Proteomes" id="UP000707138"/>
    </source>
</evidence>
<evidence type="ECO:0000256" key="1">
    <source>
        <dbReference type="SAM" id="Coils"/>
    </source>
</evidence>
<accession>A0ABS2GIU7</accession>
<keyword evidence="1" id="KW-0175">Coiled coil</keyword>
<proteinExistence type="predicted"/>
<reference evidence="3 4" key="1">
    <citation type="journal article" date="2021" name="Sci. Rep.">
        <title>The distribution of antibiotic resistance genes in chicken gut microbiota commensals.</title>
        <authorList>
            <person name="Juricova H."/>
            <person name="Matiasovicova J."/>
            <person name="Kubasova T."/>
            <person name="Cejkova D."/>
            <person name="Rychlik I."/>
        </authorList>
    </citation>
    <scope>NUCLEOTIDE SEQUENCE [LARGE SCALE GENOMIC DNA]</scope>
    <source>
        <strain evidence="3 4">An537</strain>
    </source>
</reference>
<feature type="compositionally biased region" description="Polar residues" evidence="2">
    <location>
        <begin position="100"/>
        <end position="110"/>
    </location>
</feature>
<evidence type="ECO:0008006" key="5">
    <source>
        <dbReference type="Google" id="ProtNLM"/>
    </source>
</evidence>
<feature type="coiled-coil region" evidence="1">
    <location>
        <begin position="43"/>
        <end position="94"/>
    </location>
</feature>
<evidence type="ECO:0000256" key="2">
    <source>
        <dbReference type="SAM" id="MobiDB-lite"/>
    </source>
</evidence>
<keyword evidence="4" id="KW-1185">Reference proteome</keyword>
<comment type="caution">
    <text evidence="3">The sequence shown here is derived from an EMBL/GenBank/DDBJ whole genome shotgun (WGS) entry which is preliminary data.</text>
</comment>
<name>A0ABS2GIU7_9FIRM</name>
<organism evidence="3 4">
    <name type="scientific">Veillonella magna</name>
    <dbReference type="NCBI Taxonomy" id="464322"/>
    <lineage>
        <taxon>Bacteria</taxon>
        <taxon>Bacillati</taxon>
        <taxon>Bacillota</taxon>
        <taxon>Negativicutes</taxon>
        <taxon>Veillonellales</taxon>
        <taxon>Veillonellaceae</taxon>
        <taxon>Veillonella</taxon>
    </lineage>
</organism>
<dbReference type="EMBL" id="JACJLA010000012">
    <property type="protein sequence ID" value="MBM6913073.1"/>
    <property type="molecule type" value="Genomic_DNA"/>
</dbReference>
<protein>
    <recommendedName>
        <fullName evidence="5">Conjugal transfer protein</fullName>
    </recommendedName>
</protein>
<dbReference type="RefSeq" id="WP_205088060.1">
    <property type="nucleotide sequence ID" value="NZ_JACJLA010000012.1"/>
</dbReference>
<dbReference type="Proteomes" id="UP000707138">
    <property type="component" value="Unassembled WGS sequence"/>
</dbReference>
<gene>
    <name evidence="3" type="ORF">H6A01_07045</name>
</gene>
<evidence type="ECO:0000313" key="3">
    <source>
        <dbReference type="EMBL" id="MBM6913073.1"/>
    </source>
</evidence>
<feature type="region of interest" description="Disordered" evidence="2">
    <location>
        <begin position="97"/>
        <end position="123"/>
    </location>
</feature>
<feature type="compositionally biased region" description="Basic and acidic residues" evidence="2">
    <location>
        <begin position="111"/>
        <end position="123"/>
    </location>
</feature>
<sequence>RYIKSLGKSPSDNLAGVQVHNARQVYKSVDRPNICNNPTKPERKTISERVDRLTAENKQLNDRNSQLEAQMKAISDKNDRLEKEMQEMKAMFRQMMPQMQKANEQAASNEDGTKEEQKTPATA</sequence>